<dbReference type="EMBL" id="ASHM01063894">
    <property type="protein sequence ID" value="PNX90755.1"/>
    <property type="molecule type" value="Genomic_DNA"/>
</dbReference>
<organism evidence="1 2">
    <name type="scientific">Trifolium pratense</name>
    <name type="common">Red clover</name>
    <dbReference type="NCBI Taxonomy" id="57577"/>
    <lineage>
        <taxon>Eukaryota</taxon>
        <taxon>Viridiplantae</taxon>
        <taxon>Streptophyta</taxon>
        <taxon>Embryophyta</taxon>
        <taxon>Tracheophyta</taxon>
        <taxon>Spermatophyta</taxon>
        <taxon>Magnoliopsida</taxon>
        <taxon>eudicotyledons</taxon>
        <taxon>Gunneridae</taxon>
        <taxon>Pentapetalae</taxon>
        <taxon>rosids</taxon>
        <taxon>fabids</taxon>
        <taxon>Fabales</taxon>
        <taxon>Fabaceae</taxon>
        <taxon>Papilionoideae</taxon>
        <taxon>50 kb inversion clade</taxon>
        <taxon>NPAAA clade</taxon>
        <taxon>Hologalegina</taxon>
        <taxon>IRL clade</taxon>
        <taxon>Trifolieae</taxon>
        <taxon>Trifolium</taxon>
    </lineage>
</organism>
<feature type="non-terminal residue" evidence="1">
    <location>
        <position position="38"/>
    </location>
</feature>
<dbReference type="PROSITE" id="PS51257">
    <property type="entry name" value="PROKAR_LIPOPROTEIN"/>
    <property type="match status" value="1"/>
</dbReference>
<evidence type="ECO:0000313" key="1">
    <source>
        <dbReference type="EMBL" id="PNX90755.1"/>
    </source>
</evidence>
<comment type="caution">
    <text evidence="1">The sequence shown here is derived from an EMBL/GenBank/DDBJ whole genome shotgun (WGS) entry which is preliminary data.</text>
</comment>
<sequence>MCGCMKQVMPFAATLSAPVAAAVTFSFSSCRSGMNGAG</sequence>
<evidence type="ECO:0000313" key="2">
    <source>
        <dbReference type="Proteomes" id="UP000236291"/>
    </source>
</evidence>
<protein>
    <submittedName>
        <fullName evidence="1">Uncharacterized protein</fullName>
    </submittedName>
</protein>
<reference evidence="1 2" key="2">
    <citation type="journal article" date="2017" name="Front. Plant Sci.">
        <title>Gene Classification and Mining of Molecular Markers Useful in Red Clover (Trifolium pratense) Breeding.</title>
        <authorList>
            <person name="Istvanek J."/>
            <person name="Dluhosova J."/>
            <person name="Dluhos P."/>
            <person name="Patkova L."/>
            <person name="Nedelnik J."/>
            <person name="Repkova J."/>
        </authorList>
    </citation>
    <scope>NUCLEOTIDE SEQUENCE [LARGE SCALE GENOMIC DNA]</scope>
    <source>
        <strain evidence="2">cv. Tatra</strain>
        <tissue evidence="1">Young leaves</tissue>
    </source>
</reference>
<gene>
    <name evidence="1" type="ORF">L195_g046881</name>
</gene>
<reference evidence="1 2" key="1">
    <citation type="journal article" date="2014" name="Am. J. Bot.">
        <title>Genome assembly and annotation for red clover (Trifolium pratense; Fabaceae).</title>
        <authorList>
            <person name="Istvanek J."/>
            <person name="Jaros M."/>
            <person name="Krenek A."/>
            <person name="Repkova J."/>
        </authorList>
    </citation>
    <scope>NUCLEOTIDE SEQUENCE [LARGE SCALE GENOMIC DNA]</scope>
    <source>
        <strain evidence="2">cv. Tatra</strain>
        <tissue evidence="1">Young leaves</tissue>
    </source>
</reference>
<name>A0A2K3MIX9_TRIPR</name>
<dbReference type="Proteomes" id="UP000236291">
    <property type="component" value="Unassembled WGS sequence"/>
</dbReference>
<dbReference type="AlphaFoldDB" id="A0A2K3MIX9"/>
<accession>A0A2K3MIX9</accession>
<proteinExistence type="predicted"/>